<sequence>MFRHVHRWFPKVYAVPKDKVLKINLIETHPWEQRKVKDLFKVTRGYVLAAPETSENRTPEHPYPVYSSQTKNDGLMGYYKEYLYADAITWTTDGANAGTVRLRPGKFYCTNVCGVLLSDDGYANKAVTEALNNIAWKHVSHVGNPKLMNNVISEIAISAPRSLEEQQRISELLASIDNLITLHQRKQKEPEIGLFHSIFKYIKKLL</sequence>
<evidence type="ECO:0000256" key="2">
    <source>
        <dbReference type="ARBA" id="ARBA00022747"/>
    </source>
</evidence>
<comment type="similarity">
    <text evidence="1">Belongs to the type-I restriction system S methylase family.</text>
</comment>
<dbReference type="Pfam" id="PF01420">
    <property type="entry name" value="Methylase_S"/>
    <property type="match status" value="1"/>
</dbReference>
<evidence type="ECO:0000313" key="6">
    <source>
        <dbReference type="Proteomes" id="UP000218689"/>
    </source>
</evidence>
<feature type="domain" description="Type I restriction modification DNA specificity" evidence="4">
    <location>
        <begin position="30"/>
        <end position="189"/>
    </location>
</feature>
<reference evidence="6" key="1">
    <citation type="submission" date="2017-08" db="EMBL/GenBank/DDBJ databases">
        <title>Draft genome sequence of Lactococcus sp. strain Rs-Y01, isolated from the gut of the lower termite Reticulitermes speratus.</title>
        <authorList>
            <person name="Ohkuma M."/>
            <person name="Yuki M."/>
        </authorList>
    </citation>
    <scope>NUCLEOTIDE SEQUENCE [LARGE SCALE GENOMIC DNA]</scope>
    <source>
        <strain evidence="6">Rs-Y01</strain>
    </source>
</reference>
<accession>A0A224XBK5</accession>
<protein>
    <recommendedName>
        <fullName evidence="4">Type I restriction modification DNA specificity domain-containing protein</fullName>
    </recommendedName>
</protein>
<dbReference type="REBASE" id="234711">
    <property type="entry name" value="S2.LapRsy01ORF615P"/>
</dbReference>
<dbReference type="SUPFAM" id="SSF116734">
    <property type="entry name" value="DNA methylase specificity domain"/>
    <property type="match status" value="1"/>
</dbReference>
<keyword evidence="3" id="KW-0238">DNA-binding</keyword>
<gene>
    <name evidence="5" type="ORF">RsY01_614</name>
</gene>
<comment type="caution">
    <text evidence="5">The sequence shown here is derived from an EMBL/GenBank/DDBJ whole genome shotgun (WGS) entry which is preliminary data.</text>
</comment>
<dbReference type="PANTHER" id="PTHR30408">
    <property type="entry name" value="TYPE-1 RESTRICTION ENZYME ECOKI SPECIFICITY PROTEIN"/>
    <property type="match status" value="1"/>
</dbReference>
<evidence type="ECO:0000313" key="5">
    <source>
        <dbReference type="EMBL" id="GAX47033.1"/>
    </source>
</evidence>
<dbReference type="Proteomes" id="UP000218689">
    <property type="component" value="Unassembled WGS sequence"/>
</dbReference>
<dbReference type="PANTHER" id="PTHR30408:SF13">
    <property type="entry name" value="TYPE I RESTRICTION ENZYME HINDI SPECIFICITY SUBUNIT"/>
    <property type="match status" value="1"/>
</dbReference>
<proteinExistence type="inferred from homology"/>
<evidence type="ECO:0000256" key="3">
    <source>
        <dbReference type="ARBA" id="ARBA00023125"/>
    </source>
</evidence>
<dbReference type="AlphaFoldDB" id="A0A224XBK5"/>
<keyword evidence="6" id="KW-1185">Reference proteome</keyword>
<dbReference type="Gene3D" id="3.90.220.20">
    <property type="entry name" value="DNA methylase specificity domains"/>
    <property type="match status" value="1"/>
</dbReference>
<dbReference type="InterPro" id="IPR000055">
    <property type="entry name" value="Restrct_endonuc_typeI_TRD"/>
</dbReference>
<dbReference type="InterPro" id="IPR044946">
    <property type="entry name" value="Restrct_endonuc_typeI_TRD_sf"/>
</dbReference>
<dbReference type="CDD" id="cd17255">
    <property type="entry name" value="RMtype1_S_Fco49512ORF2615P-TRD2-CR2_like"/>
    <property type="match status" value="1"/>
</dbReference>
<keyword evidence="2" id="KW-0680">Restriction system</keyword>
<evidence type="ECO:0000259" key="4">
    <source>
        <dbReference type="Pfam" id="PF01420"/>
    </source>
</evidence>
<name>A0A224XBK5_9LACT</name>
<dbReference type="InterPro" id="IPR052021">
    <property type="entry name" value="Type-I_RS_S_subunit"/>
</dbReference>
<dbReference type="EMBL" id="BEDT01000001">
    <property type="protein sequence ID" value="GAX47033.1"/>
    <property type="molecule type" value="Genomic_DNA"/>
</dbReference>
<dbReference type="RefSeq" id="WP_238594936.1">
    <property type="nucleotide sequence ID" value="NZ_BEDT01000001.1"/>
</dbReference>
<organism evidence="5 6">
    <name type="scientific">Pseudolactococcus reticulitermitis</name>
    <dbReference type="NCBI Taxonomy" id="2025039"/>
    <lineage>
        <taxon>Bacteria</taxon>
        <taxon>Bacillati</taxon>
        <taxon>Bacillota</taxon>
        <taxon>Bacilli</taxon>
        <taxon>Lactobacillales</taxon>
        <taxon>Streptococcaceae</taxon>
        <taxon>Pseudolactococcus</taxon>
    </lineage>
</organism>
<dbReference type="GO" id="GO:0009307">
    <property type="term" value="P:DNA restriction-modification system"/>
    <property type="evidence" value="ECO:0007669"/>
    <property type="project" value="UniProtKB-KW"/>
</dbReference>
<dbReference type="GO" id="GO:0003677">
    <property type="term" value="F:DNA binding"/>
    <property type="evidence" value="ECO:0007669"/>
    <property type="project" value="UniProtKB-KW"/>
</dbReference>
<evidence type="ECO:0000256" key="1">
    <source>
        <dbReference type="ARBA" id="ARBA00010923"/>
    </source>
</evidence>